<evidence type="ECO:0000313" key="3">
    <source>
        <dbReference type="Proteomes" id="UP001628091"/>
    </source>
</evidence>
<dbReference type="InterPro" id="IPR011629">
    <property type="entry name" value="CobW-like_C"/>
</dbReference>
<proteinExistence type="predicted"/>
<accession>A0ABQ0H3G6</accession>
<gene>
    <name evidence="2" type="ORF">PPNSA23_34000</name>
</gene>
<reference evidence="2 3" key="1">
    <citation type="submission" date="2024-10" db="EMBL/GenBank/DDBJ databases">
        <title>Isolation, draft genome sequencing and identification of Phyllobacterium sp. NSA23, isolated from leaf soil.</title>
        <authorList>
            <person name="Akita H."/>
        </authorList>
    </citation>
    <scope>NUCLEOTIDE SEQUENCE [LARGE SCALE GENOMIC DNA]</scope>
    <source>
        <strain evidence="2 3">NSA23</strain>
    </source>
</reference>
<dbReference type="Pfam" id="PF07683">
    <property type="entry name" value="CobW_C"/>
    <property type="match status" value="1"/>
</dbReference>
<evidence type="ECO:0000313" key="2">
    <source>
        <dbReference type="EMBL" id="GAB1583457.1"/>
    </source>
</evidence>
<evidence type="ECO:0000259" key="1">
    <source>
        <dbReference type="Pfam" id="PF07683"/>
    </source>
</evidence>
<name>A0ABQ0H3G6_9HYPH</name>
<keyword evidence="3" id="KW-1185">Reference proteome</keyword>
<protein>
    <recommendedName>
        <fullName evidence="1">CobW C-terminal domain-containing protein</fullName>
    </recommendedName>
</protein>
<dbReference type="SUPFAM" id="SSF90002">
    <property type="entry name" value="Hypothetical protein YjiA, C-terminal domain"/>
    <property type="match status" value="1"/>
</dbReference>
<sequence length="72" mass="8027">MPWPGVIRAKGFFWLATRPHYVGEISHASALVHTGRMGRWPQDSGFLQMMKPYLDPIWATAARRSSSSAPTG</sequence>
<organism evidence="2 3">
    <name type="scientific">Phyllobacterium phragmitis</name>
    <dbReference type="NCBI Taxonomy" id="2670329"/>
    <lineage>
        <taxon>Bacteria</taxon>
        <taxon>Pseudomonadati</taxon>
        <taxon>Pseudomonadota</taxon>
        <taxon>Alphaproteobacteria</taxon>
        <taxon>Hyphomicrobiales</taxon>
        <taxon>Phyllobacteriaceae</taxon>
        <taxon>Phyllobacterium</taxon>
    </lineage>
</organism>
<dbReference type="Proteomes" id="UP001628091">
    <property type="component" value="Unassembled WGS sequence"/>
</dbReference>
<comment type="caution">
    <text evidence="2">The sequence shown here is derived from an EMBL/GenBank/DDBJ whole genome shotgun (WGS) entry which is preliminary data.</text>
</comment>
<feature type="domain" description="CobW C-terminal" evidence="1">
    <location>
        <begin position="3"/>
        <end position="43"/>
    </location>
</feature>
<dbReference type="EMBL" id="BAAFZP010000002">
    <property type="protein sequence ID" value="GAB1583457.1"/>
    <property type="molecule type" value="Genomic_DNA"/>
</dbReference>